<accession>A0A5C7GF93</accession>
<dbReference type="Proteomes" id="UP000321080">
    <property type="component" value="Unassembled WGS sequence"/>
</dbReference>
<dbReference type="OrthoDB" id="1429555at2"/>
<proteinExistence type="predicted"/>
<evidence type="ECO:0000313" key="1">
    <source>
        <dbReference type="EMBL" id="TXG35643.1"/>
    </source>
</evidence>
<dbReference type="AlphaFoldDB" id="A0A5C7GF93"/>
<sequence>MNTNRKTQSTIINYYERINEELKHEIETQKSNRVAFQDLANKSIRTLNILNTNNKDSIFTLKELLGATATGWELNITLPVSDEFISSNYLTEVENDSLKLEFNFISKMKEYLPIHNDIKKLQYVNTIEPFFNKHINYSHVAHELYKDNLVIGGPPTNYEILFDNMEFWNIVTFRLENITSDLRLIDRIIRSFEFMNREIEKELKNN</sequence>
<name>A0A5C7GF93_9FLAO</name>
<organism evidence="1 2">
    <name type="scientific">Seonamhaeicola maritimus</name>
    <dbReference type="NCBI Taxonomy" id="2591822"/>
    <lineage>
        <taxon>Bacteria</taxon>
        <taxon>Pseudomonadati</taxon>
        <taxon>Bacteroidota</taxon>
        <taxon>Flavobacteriia</taxon>
        <taxon>Flavobacteriales</taxon>
        <taxon>Flavobacteriaceae</taxon>
    </lineage>
</organism>
<gene>
    <name evidence="1" type="ORF">FUA22_14150</name>
</gene>
<evidence type="ECO:0000313" key="2">
    <source>
        <dbReference type="Proteomes" id="UP000321080"/>
    </source>
</evidence>
<dbReference type="EMBL" id="VRKQ01000016">
    <property type="protein sequence ID" value="TXG35643.1"/>
    <property type="molecule type" value="Genomic_DNA"/>
</dbReference>
<dbReference type="RefSeq" id="WP_147769251.1">
    <property type="nucleotide sequence ID" value="NZ_VRKQ01000016.1"/>
</dbReference>
<keyword evidence="2" id="KW-1185">Reference proteome</keyword>
<comment type="caution">
    <text evidence="1">The sequence shown here is derived from an EMBL/GenBank/DDBJ whole genome shotgun (WGS) entry which is preliminary data.</text>
</comment>
<protein>
    <submittedName>
        <fullName evidence="1">Uncharacterized protein</fullName>
    </submittedName>
</protein>
<reference evidence="1 2" key="1">
    <citation type="submission" date="2019-08" db="EMBL/GenBank/DDBJ databases">
        <title>Seonamhaeicola sediminis sp. nov., isolated from marine sediment.</title>
        <authorList>
            <person name="Cao W.R."/>
        </authorList>
    </citation>
    <scope>NUCLEOTIDE SEQUENCE [LARGE SCALE GENOMIC DNA]</scope>
    <source>
        <strain evidence="1 2">1505</strain>
    </source>
</reference>